<dbReference type="PROSITE" id="PS50075">
    <property type="entry name" value="CARRIER"/>
    <property type="match status" value="2"/>
</dbReference>
<dbReference type="GO" id="GO:0072330">
    <property type="term" value="P:monocarboxylic acid biosynthetic process"/>
    <property type="evidence" value="ECO:0007669"/>
    <property type="project" value="UniProtKB-ARBA"/>
</dbReference>
<dbReference type="CDD" id="cd19531">
    <property type="entry name" value="LCL_NRPS-like"/>
    <property type="match status" value="1"/>
</dbReference>
<dbReference type="InterPro" id="IPR042099">
    <property type="entry name" value="ANL_N_sf"/>
</dbReference>
<dbReference type="NCBIfam" id="TIGR01733">
    <property type="entry name" value="AA-adenyl-dom"/>
    <property type="match status" value="2"/>
</dbReference>
<reference evidence="5 6" key="1">
    <citation type="submission" date="2016-10" db="EMBL/GenBank/DDBJ databases">
        <authorList>
            <person name="de Groot N.N."/>
        </authorList>
    </citation>
    <scope>NUCLEOTIDE SEQUENCE [LARGE SCALE GENOMIC DNA]</scope>
    <source>
        <strain evidence="5 6">CGMCC 4.7037</strain>
    </source>
</reference>
<dbReference type="InterPro" id="IPR000873">
    <property type="entry name" value="AMP-dep_synth/lig_dom"/>
</dbReference>
<dbReference type="InterPro" id="IPR009081">
    <property type="entry name" value="PP-bd_ACP"/>
</dbReference>
<dbReference type="GO" id="GO:0005829">
    <property type="term" value="C:cytosol"/>
    <property type="evidence" value="ECO:0007669"/>
    <property type="project" value="TreeGrafter"/>
</dbReference>
<dbReference type="FunFam" id="3.40.50.980:FF:000001">
    <property type="entry name" value="Non-ribosomal peptide synthetase"/>
    <property type="match status" value="1"/>
</dbReference>
<dbReference type="GO" id="GO:0031177">
    <property type="term" value="F:phosphopantetheine binding"/>
    <property type="evidence" value="ECO:0007669"/>
    <property type="project" value="InterPro"/>
</dbReference>
<dbReference type="SUPFAM" id="SSF56801">
    <property type="entry name" value="Acetyl-CoA synthetase-like"/>
    <property type="match status" value="2"/>
</dbReference>
<accession>A0A1H6ECT8</accession>
<dbReference type="Gene3D" id="3.30.559.30">
    <property type="entry name" value="Nonribosomal peptide synthetase, condensation domain"/>
    <property type="match status" value="2"/>
</dbReference>
<dbReference type="InterPro" id="IPR020845">
    <property type="entry name" value="AMP-binding_CS"/>
</dbReference>
<dbReference type="Pfam" id="PF00668">
    <property type="entry name" value="Condensation"/>
    <property type="match status" value="2"/>
</dbReference>
<evidence type="ECO:0000313" key="5">
    <source>
        <dbReference type="EMBL" id="SEG95618.1"/>
    </source>
</evidence>
<dbReference type="OrthoDB" id="3802848at2"/>
<dbReference type="InterPro" id="IPR023213">
    <property type="entry name" value="CAT-like_dom_sf"/>
</dbReference>
<dbReference type="InterPro" id="IPR006162">
    <property type="entry name" value="Ppantetheine_attach_site"/>
</dbReference>
<dbReference type="FunFam" id="3.40.50.12780:FF:000012">
    <property type="entry name" value="Non-ribosomal peptide synthetase"/>
    <property type="match status" value="1"/>
</dbReference>
<dbReference type="SUPFAM" id="SSF53474">
    <property type="entry name" value="alpha/beta-Hydrolases"/>
    <property type="match status" value="1"/>
</dbReference>
<dbReference type="Pfam" id="PF00501">
    <property type="entry name" value="AMP-binding"/>
    <property type="match status" value="2"/>
</dbReference>
<evidence type="ECO:0000313" key="6">
    <source>
        <dbReference type="Proteomes" id="UP000236732"/>
    </source>
</evidence>
<evidence type="ECO:0000256" key="3">
    <source>
        <dbReference type="ARBA" id="ARBA00022553"/>
    </source>
</evidence>
<dbReference type="InterPro" id="IPR029058">
    <property type="entry name" value="AB_hydrolase_fold"/>
</dbReference>
<gene>
    <name evidence="5" type="ORF">SAMN05444920_109115</name>
</gene>
<evidence type="ECO:0000256" key="2">
    <source>
        <dbReference type="ARBA" id="ARBA00022450"/>
    </source>
</evidence>
<dbReference type="FunFam" id="1.10.1200.10:FF:000016">
    <property type="entry name" value="Non-ribosomal peptide synthase"/>
    <property type="match status" value="1"/>
</dbReference>
<dbReference type="Pfam" id="PF00550">
    <property type="entry name" value="PP-binding"/>
    <property type="match status" value="2"/>
</dbReference>
<keyword evidence="3" id="KW-0597">Phosphoprotein</keyword>
<dbReference type="PANTHER" id="PTHR45527:SF14">
    <property type="entry name" value="PLIPASTATIN SYNTHASE SUBUNIT B"/>
    <property type="match status" value="1"/>
</dbReference>
<dbReference type="Pfam" id="PF13193">
    <property type="entry name" value="AMP-binding_C"/>
    <property type="match status" value="2"/>
</dbReference>
<dbReference type="Gene3D" id="3.30.300.30">
    <property type="match status" value="2"/>
</dbReference>
<dbReference type="GO" id="GO:0044550">
    <property type="term" value="P:secondary metabolite biosynthetic process"/>
    <property type="evidence" value="ECO:0007669"/>
    <property type="project" value="TreeGrafter"/>
</dbReference>
<dbReference type="FunFam" id="2.30.38.10:FF:000001">
    <property type="entry name" value="Non-ribosomal peptide synthetase PvdI"/>
    <property type="match status" value="1"/>
</dbReference>
<dbReference type="RefSeq" id="WP_103959375.1">
    <property type="nucleotide sequence ID" value="NZ_FNVT01000009.1"/>
</dbReference>
<dbReference type="GO" id="GO:0043041">
    <property type="term" value="P:amino acid activation for nonribosomal peptide biosynthetic process"/>
    <property type="evidence" value="ECO:0007669"/>
    <property type="project" value="TreeGrafter"/>
</dbReference>
<evidence type="ECO:0000259" key="4">
    <source>
        <dbReference type="PROSITE" id="PS50075"/>
    </source>
</evidence>
<dbReference type="PROSITE" id="PS00012">
    <property type="entry name" value="PHOSPHOPANTETHEINE"/>
    <property type="match status" value="2"/>
</dbReference>
<dbReference type="FunFam" id="3.40.50.980:FF:000002">
    <property type="entry name" value="Enterobactin synthetase component F"/>
    <property type="match status" value="1"/>
</dbReference>
<feature type="domain" description="Carrier" evidence="4">
    <location>
        <begin position="2034"/>
        <end position="2109"/>
    </location>
</feature>
<dbReference type="GO" id="GO:0008610">
    <property type="term" value="P:lipid biosynthetic process"/>
    <property type="evidence" value="ECO:0007669"/>
    <property type="project" value="UniProtKB-ARBA"/>
</dbReference>
<keyword evidence="2" id="KW-0596">Phosphopantetheine</keyword>
<dbReference type="EMBL" id="FNVT01000009">
    <property type="protein sequence ID" value="SEG95618.1"/>
    <property type="molecule type" value="Genomic_DNA"/>
</dbReference>
<proteinExistence type="predicted"/>
<dbReference type="InterPro" id="IPR036736">
    <property type="entry name" value="ACP-like_sf"/>
</dbReference>
<dbReference type="SMART" id="SM00823">
    <property type="entry name" value="PKS_PP"/>
    <property type="match status" value="2"/>
</dbReference>
<evidence type="ECO:0000256" key="1">
    <source>
        <dbReference type="ARBA" id="ARBA00001957"/>
    </source>
</evidence>
<feature type="domain" description="Carrier" evidence="4">
    <location>
        <begin position="1001"/>
        <end position="1075"/>
    </location>
</feature>
<comment type="cofactor">
    <cofactor evidence="1">
        <name>pantetheine 4'-phosphate</name>
        <dbReference type="ChEBI" id="CHEBI:47942"/>
    </cofactor>
</comment>
<protein>
    <submittedName>
        <fullName evidence="5">Amino acid adenylation domain-containing protein</fullName>
    </submittedName>
</protein>
<sequence>MSIDAPHSGTDAAELRRRLLERRLAGRSRQAAETTVIPRLPRTGPLPLSFAQQRLWMVDQLHARQEEYLIPVAMSLTGPLREEALEKALTEVVARHEVLRTRYVLVDRQPRQVADPPAPERIERATAGEQDLQRVIAKLSRLPMDLAREHPIRFHLVELGPERHVLLICVHHIAFDGWSAGLLLRELSELYSAAVENRPPALPEVLTQYADHASWERDRIRGMLGQAQLDYWRAELDGLDDLRLFTDRPHPAEWDSRGAAEPFVIPAEVTRALRETGLAAGATTFVTLLAAVQAFLGRSCGQPDIAVGVPSAGRPRAEVAGTIGYFGNMLVMRADLADDPAFSALVRQAKASAVAAYANQDVPFEQLVTELRSHRDLSRNPLFQASLTVEEDSGDDEPALTGLTARMLDIDWTAAKFDLSFTVTVPADGAWTGEIVYPAALFDRDTVRRMARHFTAFVTALAAAPDRPVGQVPFQPDDEPAAEPVSIPVTTTVHEAVERVAAHAGERVALHAGDARHSYRDLNERANRLARHLIGLGVGGGGLVGVRLGRGADLVIALLAVLKTGAAYLPLDPDQPDDRVNFMIDDAAAALVITESRFAQGLGARLVVLDDDATRAALAELPGTDPGRAVDPDDLAYVMYTSGSSGRPKGVMVTHRNVVRLFAAIDRDLATGPDDVWTMFHSYAFDFSVWEMWGALAHGGRLVLVPFETSRSPEEFLRLLIDERVTVLSQTPSAFAGLTRALEERGGLGGPALRAVVFGGEVLDPSTLRPWFRPGGPRLINMYGITETTVHVTFHELGEADCRERAGRSPIGRPLADLSTHVLDSAGQPVPVGVPGEIYVGGAGVVRGYLGRPALTAERFVPDPFGTEPGARLYRTGDLARRRPDGRLEYLGRADEQIKIRGHRIEPGEVEAALASHPSVRAAVVDVRWSGPGDGRIFGYVVLSGEAALDDVRRHAATRLPGYMVPAAVAAIPRIPLTANGKLDRGRLPQPSLGSAVAYLAPRSEAESVAAAVLSEVLEVPRVGVHDNFFALGGDSIRAVRAVGLLRAQGFGVTVADLFRRQSVAELAELAGGTVEADAPAKPFALLSPADRERVPADVEDAYPLAQTQAGMLYELLRDDEVHRYHNVTAYPVRERGTFSLEALRRAAAYVTARHDILRTGFDVTTFSEPMQLVHEHVTPDIRFTDLRPVPAGEREARLWEVISAERADLFDLDAAPLWRLHIVPSTAGTWHLLLVEFHPVLDGWSHNSLMTEILHVYEAYRDGGAPEPAPPGAVRFADFVALEQASIRSAEDRRFWAERVNGDWERLSLPELWAGPAGMLTYEVHVPLQEPGPGLRELARIAGVPYKTVLLTAYLRVLAIVSGQERFFAGIVSNGRPERLGGDEVRGMFLNTVPFAAPAVPGTWVAYVREVFAEEIAVHAHRRYPLPVMQGEWGGDVPLIETAFNYINFHVLDLDLIDAEALHDVSPTQFALAVSTEGDRLAITARPEQVAPEYGELVGRLLTQVLAAMAAAPHGDPRLPLLGPSDRRRALALAAGPAEPVGEGFVELVDRWAVERPDEPAVRDPAGDLTYARLRHRSGQVAAALLARGAGPDTVVGISLPRGCDFVVTMLGVLRAGAAFLALDPAQPAVRRQALLRDAGALLVLGEDDDGLGLPVLSPASCAGLTPLAEPVRCAPESLAYLISTSGSTGEPKSVMLTHRGLLNLAGTPLDVLGVEPGDRVAQLAPVVFDMALFEMVLALTRGATLCIPDPGVLAVGEVLSALLTGMEVTHLVIVPSALDVLDPDGVPGLRVVAVAGEACPEPLAEGWSGRVRFLNLYGPSEYTIMATGLEILPGQEQGLTIGRTIANTAAYVLDVNLDPVPVGVPGELCLGGSGVGRGYAGRPELTADRFPPDAFGGVPGARLYRTGDRVIRRPDGELVFLGRIDHQVKLNGHRVEPGEIEAALQTHPAVRQAVAVVRGDGGRRHLTAFVVAAPGTSPGDLKRFLRDRLPAYLVPARVVPLTDLPRNATGKIDRERLAVLPLGDDHRAAPVPPRDDLEARIAAVWQRVLRADRVGVHDDFYDLGGNSLLAVRLAARLSQALDGTVSVADVLRRRTIAELAAELAAALATSRTADDGGPLHWLRSTGTQAPLLCVHPGGGGIHWYERLAEIMPEGRPVGAFRFPGASFPGAGSTVELARHYLDQLDPGLTGQGLTLLGWCGGGAVAWEMARVLTESGVPVRLALLDPGSPLTDAGEQLRDFGRCEALFTRLAAGEEGVRTEAFALLAELLDEELPQDDLTDESWLDQVRGWHALLRATFSYDFRPARWSVDMIFGAEIAAGTHSVLQGIGAADYVRSWRELVAGAPSTWTTISGSHLGVMEEPHVSELAGVLTRAR</sequence>
<dbReference type="Proteomes" id="UP000236732">
    <property type="component" value="Unassembled WGS sequence"/>
</dbReference>
<dbReference type="CDD" id="cd17643">
    <property type="entry name" value="A_NRPS_Cytc1-like"/>
    <property type="match status" value="1"/>
</dbReference>
<dbReference type="InterPro" id="IPR020806">
    <property type="entry name" value="PKS_PP-bd"/>
</dbReference>
<keyword evidence="6" id="KW-1185">Reference proteome</keyword>
<dbReference type="InterPro" id="IPR045851">
    <property type="entry name" value="AMP-bd_C_sf"/>
</dbReference>
<organism evidence="5 6">
    <name type="scientific">Nonomuraea solani</name>
    <dbReference type="NCBI Taxonomy" id="1144553"/>
    <lineage>
        <taxon>Bacteria</taxon>
        <taxon>Bacillati</taxon>
        <taxon>Actinomycetota</taxon>
        <taxon>Actinomycetes</taxon>
        <taxon>Streptosporangiales</taxon>
        <taxon>Streptosporangiaceae</taxon>
        <taxon>Nonomuraea</taxon>
    </lineage>
</organism>
<name>A0A1H6ECT8_9ACTN</name>
<dbReference type="InterPro" id="IPR025110">
    <property type="entry name" value="AMP-bd_C"/>
</dbReference>
<dbReference type="Pfam" id="PF00975">
    <property type="entry name" value="Thioesterase"/>
    <property type="match status" value="1"/>
</dbReference>
<dbReference type="Gene3D" id="3.40.50.12780">
    <property type="entry name" value="N-terminal domain of ligase-like"/>
    <property type="match status" value="2"/>
</dbReference>
<dbReference type="PROSITE" id="PS00455">
    <property type="entry name" value="AMP_BINDING"/>
    <property type="match status" value="1"/>
</dbReference>
<dbReference type="Gene3D" id="3.30.559.10">
    <property type="entry name" value="Chloramphenicol acetyltransferase-like domain"/>
    <property type="match status" value="2"/>
</dbReference>
<dbReference type="InterPro" id="IPR001242">
    <property type="entry name" value="Condensation_dom"/>
</dbReference>
<dbReference type="FunFam" id="1.10.1200.10:FF:000005">
    <property type="entry name" value="Nonribosomal peptide synthetase 1"/>
    <property type="match status" value="1"/>
</dbReference>
<dbReference type="CDD" id="cd05930">
    <property type="entry name" value="A_NRPS"/>
    <property type="match status" value="1"/>
</dbReference>
<dbReference type="SUPFAM" id="SSF47336">
    <property type="entry name" value="ACP-like"/>
    <property type="match status" value="2"/>
</dbReference>
<dbReference type="InterPro" id="IPR010071">
    <property type="entry name" value="AA_adenyl_dom"/>
</dbReference>
<dbReference type="PANTHER" id="PTHR45527">
    <property type="entry name" value="NONRIBOSOMAL PEPTIDE SYNTHETASE"/>
    <property type="match status" value="1"/>
</dbReference>
<dbReference type="SUPFAM" id="SSF52777">
    <property type="entry name" value="CoA-dependent acyltransferases"/>
    <property type="match status" value="4"/>
</dbReference>
<dbReference type="Gene3D" id="3.40.50.1820">
    <property type="entry name" value="alpha/beta hydrolase"/>
    <property type="match status" value="2"/>
</dbReference>
<dbReference type="InterPro" id="IPR001031">
    <property type="entry name" value="Thioesterase"/>
</dbReference>
<dbReference type="GO" id="GO:0003824">
    <property type="term" value="F:catalytic activity"/>
    <property type="evidence" value="ECO:0007669"/>
    <property type="project" value="InterPro"/>
</dbReference>
<dbReference type="Gene3D" id="1.10.1200.10">
    <property type="entry name" value="ACP-like"/>
    <property type="match status" value="1"/>
</dbReference>